<keyword evidence="2" id="KW-1185">Reference proteome</keyword>
<evidence type="ECO:0000313" key="2">
    <source>
        <dbReference type="Proteomes" id="UP000190061"/>
    </source>
</evidence>
<organism evidence="1 2">
    <name type="scientific">Lysobacter spongiicola DSM 21749</name>
    <dbReference type="NCBI Taxonomy" id="1122188"/>
    <lineage>
        <taxon>Bacteria</taxon>
        <taxon>Pseudomonadati</taxon>
        <taxon>Pseudomonadota</taxon>
        <taxon>Gammaproteobacteria</taxon>
        <taxon>Lysobacterales</taxon>
        <taxon>Lysobacteraceae</taxon>
        <taxon>Novilysobacter</taxon>
    </lineage>
</organism>
<dbReference type="STRING" id="1122188.SAMN02745674_00345"/>
<protein>
    <submittedName>
        <fullName evidence="1">Uncharacterized protein</fullName>
    </submittedName>
</protein>
<dbReference type="Proteomes" id="UP000190061">
    <property type="component" value="Unassembled WGS sequence"/>
</dbReference>
<dbReference type="EMBL" id="FUXP01000001">
    <property type="protein sequence ID" value="SJZ63858.1"/>
    <property type="molecule type" value="Genomic_DNA"/>
</dbReference>
<proteinExistence type="predicted"/>
<sequence>MVQLLPLGQVFEMFASQDPSWPMQARPDAVTPGQLSCLRTELSREGFRRAKRRQVAEYAAAHPERMQDEVRLLEEGAAEVLGRLVNAGVNDMATGQAPDVDAVIKGATEQQMAAATRFVEDPALAPLRELSGIGEVFNTNLPPDEQAAAGERLGANVARQFMLAATRTCQVPPEAYL</sequence>
<name>A0A1T4MAR5_9GAMM</name>
<evidence type="ECO:0000313" key="1">
    <source>
        <dbReference type="EMBL" id="SJZ63858.1"/>
    </source>
</evidence>
<gene>
    <name evidence="1" type="ORF">SAMN02745674_00345</name>
</gene>
<reference evidence="1 2" key="1">
    <citation type="submission" date="2017-02" db="EMBL/GenBank/DDBJ databases">
        <authorList>
            <person name="Peterson S.W."/>
        </authorList>
    </citation>
    <scope>NUCLEOTIDE SEQUENCE [LARGE SCALE GENOMIC DNA]</scope>
    <source>
        <strain evidence="1 2">DSM 21749</strain>
    </source>
</reference>
<dbReference type="AlphaFoldDB" id="A0A1T4MAR5"/>
<accession>A0A1T4MAR5</accession>